<dbReference type="PROSITE" id="PS50003">
    <property type="entry name" value="PH_DOMAIN"/>
    <property type="match status" value="1"/>
</dbReference>
<name>A0A081A140_PHYNI</name>
<dbReference type="Gene3D" id="2.30.29.30">
    <property type="entry name" value="Pleckstrin-homology domain (PH domain)/Phosphotyrosine-binding domain (PTB)"/>
    <property type="match status" value="1"/>
</dbReference>
<sequence>MTCGKLYVQSYGLVWFLSTVFLICTPQTKIAGLKHATQAVYMYNLVIQRPRITGGALRIPLDSTVKFVKNLSSDIERNIIRLTHGPNSKTLVLRASSPQELQQWLAAITAALSTYATNQSAVKAPAKMRMTTIPKIPTTSVPPFAVSKQHTSTLPQNPTVTCSAPIACSLRRVVRQNIPAAMQLFISVGQIIASAG</sequence>
<evidence type="ECO:0000313" key="3">
    <source>
        <dbReference type="Proteomes" id="UP000028582"/>
    </source>
</evidence>
<dbReference type="SUPFAM" id="SSF50729">
    <property type="entry name" value="PH domain-like"/>
    <property type="match status" value="1"/>
</dbReference>
<dbReference type="AlphaFoldDB" id="A0A081A140"/>
<organism evidence="2 3">
    <name type="scientific">Phytophthora nicotianae P1976</name>
    <dbReference type="NCBI Taxonomy" id="1317066"/>
    <lineage>
        <taxon>Eukaryota</taxon>
        <taxon>Sar</taxon>
        <taxon>Stramenopiles</taxon>
        <taxon>Oomycota</taxon>
        <taxon>Peronosporomycetes</taxon>
        <taxon>Peronosporales</taxon>
        <taxon>Peronosporaceae</taxon>
        <taxon>Phytophthora</taxon>
    </lineage>
</organism>
<accession>A0A081A140</accession>
<evidence type="ECO:0000313" key="2">
    <source>
        <dbReference type="EMBL" id="ETO72601.1"/>
    </source>
</evidence>
<dbReference type="InterPro" id="IPR011993">
    <property type="entry name" value="PH-like_dom_sf"/>
</dbReference>
<feature type="domain" description="PH" evidence="1">
    <location>
        <begin position="1"/>
        <end position="113"/>
    </location>
</feature>
<dbReference type="OrthoDB" id="165643at2759"/>
<dbReference type="CDD" id="cd00821">
    <property type="entry name" value="PH"/>
    <property type="match status" value="1"/>
</dbReference>
<dbReference type="Proteomes" id="UP000028582">
    <property type="component" value="Unassembled WGS sequence"/>
</dbReference>
<dbReference type="EMBL" id="ANJA01002050">
    <property type="protein sequence ID" value="ETO72601.1"/>
    <property type="molecule type" value="Genomic_DNA"/>
</dbReference>
<comment type="caution">
    <text evidence="2">The sequence shown here is derived from an EMBL/GenBank/DDBJ whole genome shotgun (WGS) entry which is preliminary data.</text>
</comment>
<reference evidence="2 3" key="1">
    <citation type="submission" date="2013-11" db="EMBL/GenBank/DDBJ databases">
        <title>The Genome Sequence of Phytophthora parasitica P1976.</title>
        <authorList>
            <consortium name="The Broad Institute Genomics Platform"/>
            <person name="Russ C."/>
            <person name="Tyler B."/>
            <person name="Panabieres F."/>
            <person name="Shan W."/>
            <person name="Tripathy S."/>
            <person name="Grunwald N."/>
            <person name="Machado M."/>
            <person name="Johnson C.S."/>
            <person name="Walker B."/>
            <person name="Young S."/>
            <person name="Zeng Q."/>
            <person name="Gargeya S."/>
            <person name="Fitzgerald M."/>
            <person name="Haas B."/>
            <person name="Abouelleil A."/>
            <person name="Allen A.W."/>
            <person name="Alvarado L."/>
            <person name="Arachchi H.M."/>
            <person name="Berlin A.M."/>
            <person name="Chapman S.B."/>
            <person name="Gainer-Dewar J."/>
            <person name="Goldberg J."/>
            <person name="Griggs A."/>
            <person name="Gujja S."/>
            <person name="Hansen M."/>
            <person name="Howarth C."/>
            <person name="Imamovic A."/>
            <person name="Ireland A."/>
            <person name="Larimer J."/>
            <person name="McCowan C."/>
            <person name="Murphy C."/>
            <person name="Pearson M."/>
            <person name="Poon T.W."/>
            <person name="Priest M."/>
            <person name="Roberts A."/>
            <person name="Saif S."/>
            <person name="Shea T."/>
            <person name="Sisk P."/>
            <person name="Sykes S."/>
            <person name="Wortman J."/>
            <person name="Nusbaum C."/>
            <person name="Birren B."/>
        </authorList>
    </citation>
    <scope>NUCLEOTIDE SEQUENCE [LARGE SCALE GENOMIC DNA]</scope>
    <source>
        <strain evidence="2 3">P1976</strain>
    </source>
</reference>
<protein>
    <recommendedName>
        <fullName evidence="1">PH domain-containing protein</fullName>
    </recommendedName>
</protein>
<gene>
    <name evidence="2" type="ORF">F444_11341</name>
</gene>
<proteinExistence type="predicted"/>
<dbReference type="InterPro" id="IPR001849">
    <property type="entry name" value="PH_domain"/>
</dbReference>
<evidence type="ECO:0000259" key="1">
    <source>
        <dbReference type="PROSITE" id="PS50003"/>
    </source>
</evidence>